<feature type="transmembrane region" description="Helical" evidence="8">
    <location>
        <begin position="26"/>
        <end position="45"/>
    </location>
</feature>
<comment type="similarity">
    <text evidence="2">Belongs to the CPA3 antiporters (TC 2.A.63) subunit C family.</text>
</comment>
<comment type="subcellular location">
    <subcellularLocation>
        <location evidence="1">Cell membrane</location>
        <topology evidence="1">Multi-pass membrane protein</topology>
    </subcellularLocation>
</comment>
<keyword evidence="10" id="KW-1185">Reference proteome</keyword>
<evidence type="ECO:0000256" key="3">
    <source>
        <dbReference type="ARBA" id="ARBA00022475"/>
    </source>
</evidence>
<evidence type="ECO:0000256" key="8">
    <source>
        <dbReference type="SAM" id="Phobius"/>
    </source>
</evidence>
<evidence type="ECO:0000313" key="10">
    <source>
        <dbReference type="Proteomes" id="UP001501536"/>
    </source>
</evidence>
<protein>
    <recommendedName>
        <fullName evidence="11">Na(+)/H(+) antiporter subunit C</fullName>
    </recommendedName>
</protein>
<dbReference type="Gene3D" id="1.10.287.3510">
    <property type="match status" value="1"/>
</dbReference>
<dbReference type="NCBIfam" id="NF005929">
    <property type="entry name" value="PRK07946.1"/>
    <property type="match status" value="1"/>
</dbReference>
<reference evidence="10" key="1">
    <citation type="journal article" date="2019" name="Int. J. Syst. Evol. Microbiol.">
        <title>The Global Catalogue of Microorganisms (GCM) 10K type strain sequencing project: providing services to taxonomists for standard genome sequencing and annotation.</title>
        <authorList>
            <consortium name="The Broad Institute Genomics Platform"/>
            <consortium name="The Broad Institute Genome Sequencing Center for Infectious Disease"/>
            <person name="Wu L."/>
            <person name="Ma J."/>
        </authorList>
    </citation>
    <scope>NUCLEOTIDE SEQUENCE [LARGE SCALE GENOMIC DNA]</scope>
    <source>
        <strain evidence="10">JCM 16961</strain>
    </source>
</reference>
<evidence type="ECO:0000256" key="7">
    <source>
        <dbReference type="SAM" id="MobiDB-lite"/>
    </source>
</evidence>
<feature type="transmembrane region" description="Helical" evidence="8">
    <location>
        <begin position="96"/>
        <end position="117"/>
    </location>
</feature>
<feature type="compositionally biased region" description="Low complexity" evidence="7">
    <location>
        <begin position="169"/>
        <end position="188"/>
    </location>
</feature>
<dbReference type="InterPro" id="IPR039428">
    <property type="entry name" value="NUOK/Mnh_C1-like"/>
</dbReference>
<name>A0ABP7DF92_9MICC</name>
<organism evidence="9 10">
    <name type="scientific">Zhihengliuella alba</name>
    <dbReference type="NCBI Taxonomy" id="547018"/>
    <lineage>
        <taxon>Bacteria</taxon>
        <taxon>Bacillati</taxon>
        <taxon>Actinomycetota</taxon>
        <taxon>Actinomycetes</taxon>
        <taxon>Micrococcales</taxon>
        <taxon>Micrococcaceae</taxon>
        <taxon>Zhihengliuella</taxon>
    </lineage>
</organism>
<keyword evidence="5 8" id="KW-1133">Transmembrane helix</keyword>
<sequence length="199" mass="20783">MTTATATATAIATATAAGSGEPLTINVLLLVVMGVFFVAGIYLLLERSLTRVLLGILLTANGVNLLILIAGGPAGLAPLYDGEVAARDYADPLPQALVLTAIVITFAITSFMLALIYRSWVIARRDEVVDDPEDIRVAEQHHFDPEEDAVIAAETTEFAPDNDDPEKPPTAGARPGRPAGPDRAAEAGGRPGPERGDAS</sequence>
<evidence type="ECO:0000313" key="9">
    <source>
        <dbReference type="EMBL" id="GAA3703840.1"/>
    </source>
</evidence>
<keyword evidence="3" id="KW-1003">Cell membrane</keyword>
<evidence type="ECO:0000256" key="5">
    <source>
        <dbReference type="ARBA" id="ARBA00022989"/>
    </source>
</evidence>
<dbReference type="InterPro" id="IPR050601">
    <property type="entry name" value="CPA3_antiporter_subunitC"/>
</dbReference>
<feature type="transmembrane region" description="Helical" evidence="8">
    <location>
        <begin position="52"/>
        <end position="76"/>
    </location>
</feature>
<dbReference type="Pfam" id="PF00420">
    <property type="entry name" value="Oxidored_q2"/>
    <property type="match status" value="1"/>
</dbReference>
<evidence type="ECO:0008006" key="11">
    <source>
        <dbReference type="Google" id="ProtNLM"/>
    </source>
</evidence>
<dbReference type="PANTHER" id="PTHR34583:SF2">
    <property type="entry name" value="ANTIPORTER SUBUNIT MNHC2-RELATED"/>
    <property type="match status" value="1"/>
</dbReference>
<dbReference type="PANTHER" id="PTHR34583">
    <property type="entry name" value="ANTIPORTER SUBUNIT MNHC2-RELATED"/>
    <property type="match status" value="1"/>
</dbReference>
<gene>
    <name evidence="9" type="ORF">GCM10022377_16950</name>
</gene>
<keyword evidence="4 8" id="KW-0812">Transmembrane</keyword>
<dbReference type="RefSeq" id="WP_425582945.1">
    <property type="nucleotide sequence ID" value="NZ_BAABCJ010000002.1"/>
</dbReference>
<proteinExistence type="inferred from homology"/>
<dbReference type="EMBL" id="BAABCJ010000002">
    <property type="protein sequence ID" value="GAA3703840.1"/>
    <property type="molecule type" value="Genomic_DNA"/>
</dbReference>
<evidence type="ECO:0000256" key="6">
    <source>
        <dbReference type="ARBA" id="ARBA00023136"/>
    </source>
</evidence>
<evidence type="ECO:0000256" key="1">
    <source>
        <dbReference type="ARBA" id="ARBA00004651"/>
    </source>
</evidence>
<accession>A0ABP7DF92</accession>
<evidence type="ECO:0000256" key="2">
    <source>
        <dbReference type="ARBA" id="ARBA00010388"/>
    </source>
</evidence>
<dbReference type="Proteomes" id="UP001501536">
    <property type="component" value="Unassembled WGS sequence"/>
</dbReference>
<comment type="caution">
    <text evidence="9">The sequence shown here is derived from an EMBL/GenBank/DDBJ whole genome shotgun (WGS) entry which is preliminary data.</text>
</comment>
<evidence type="ECO:0000256" key="4">
    <source>
        <dbReference type="ARBA" id="ARBA00022692"/>
    </source>
</evidence>
<feature type="region of interest" description="Disordered" evidence="7">
    <location>
        <begin position="154"/>
        <end position="199"/>
    </location>
</feature>
<keyword evidence="6 8" id="KW-0472">Membrane</keyword>